<gene>
    <name evidence="4" type="ORF">IB211_01449c</name>
</gene>
<dbReference type="Proteomes" id="UP000064844">
    <property type="component" value="Chromosome"/>
</dbReference>
<dbReference type="PATRIC" id="fig|1297617.4.peg.1484"/>
<dbReference type="GO" id="GO:0048038">
    <property type="term" value="F:quinone binding"/>
    <property type="evidence" value="ECO:0007669"/>
    <property type="project" value="TreeGrafter"/>
</dbReference>
<evidence type="ECO:0000256" key="1">
    <source>
        <dbReference type="ARBA" id="ARBA00006484"/>
    </source>
</evidence>
<protein>
    <submittedName>
        <fullName evidence="4">3-oxoacyl reductase</fullName>
        <ecNumber evidence="4">1.1.1.100</ecNumber>
    </submittedName>
</protein>
<accession>A0A0S2W3N5</accession>
<dbReference type="EMBL" id="CP011307">
    <property type="protein sequence ID" value="ALP93842.1"/>
    <property type="molecule type" value="Genomic_DNA"/>
</dbReference>
<dbReference type="AlphaFoldDB" id="A0A0S2W3N5"/>
<keyword evidence="2 4" id="KW-0560">Oxidoreductase</keyword>
<reference evidence="5" key="2">
    <citation type="submission" date="2015-04" db="EMBL/GenBank/DDBJ databases">
        <title>A butyrogenic pathway from the amino acid lysine in a human gut commensal.</title>
        <authorList>
            <person name="de Vos W.M."/>
            <person name="Bui N.T.P."/>
            <person name="Plugge C.M."/>
            <person name="Ritari J."/>
        </authorList>
    </citation>
    <scope>NUCLEOTIDE SEQUENCE [LARGE SCALE GENOMIC DNA]</scope>
    <source>
        <strain evidence="5">AF211</strain>
    </source>
</reference>
<dbReference type="GO" id="GO:0004316">
    <property type="term" value="F:3-oxoacyl-[acyl-carrier-protein] reductase (NADPH) activity"/>
    <property type="evidence" value="ECO:0007669"/>
    <property type="project" value="UniProtKB-EC"/>
</dbReference>
<keyword evidence="5" id="KW-1185">Reference proteome</keyword>
<proteinExistence type="inferred from homology"/>
<dbReference type="FunFam" id="3.40.50.720:FF:000173">
    <property type="entry name" value="3-oxoacyl-[acyl-carrier protein] reductase"/>
    <property type="match status" value="1"/>
</dbReference>
<dbReference type="KEGG" id="ibu:IB211_01449c"/>
<dbReference type="PRINTS" id="PR00080">
    <property type="entry name" value="SDRFAMILY"/>
</dbReference>
<comment type="similarity">
    <text evidence="1">Belongs to the short-chain dehydrogenases/reductases (SDR) family.</text>
</comment>
<evidence type="ECO:0000313" key="5">
    <source>
        <dbReference type="Proteomes" id="UP000064844"/>
    </source>
</evidence>
<dbReference type="PROSITE" id="PS00061">
    <property type="entry name" value="ADH_SHORT"/>
    <property type="match status" value="1"/>
</dbReference>
<dbReference type="STRING" id="1297617.IB211_01449c"/>
<dbReference type="PRINTS" id="PR00081">
    <property type="entry name" value="GDHRDH"/>
</dbReference>
<dbReference type="InterPro" id="IPR002347">
    <property type="entry name" value="SDR_fam"/>
</dbReference>
<dbReference type="PANTHER" id="PTHR42760:SF133">
    <property type="entry name" value="3-OXOACYL-[ACYL-CARRIER-PROTEIN] REDUCTASE"/>
    <property type="match status" value="1"/>
</dbReference>
<reference evidence="4 5" key="1">
    <citation type="journal article" date="2015" name="Nat. Commun.">
        <title>Production of butyrate from lysine and the Amadori product fructoselysine by a human gut commensal.</title>
        <authorList>
            <person name="Bui T.P."/>
            <person name="Ritari J."/>
            <person name="Boeren S."/>
            <person name="de Waard P."/>
            <person name="Plugge C.M."/>
            <person name="de Vos W.M."/>
        </authorList>
    </citation>
    <scope>NUCLEOTIDE SEQUENCE [LARGE SCALE GENOMIC DNA]</scope>
    <source>
        <strain evidence="4 5">AF211</strain>
    </source>
</reference>
<dbReference type="GO" id="GO:0006633">
    <property type="term" value="P:fatty acid biosynthetic process"/>
    <property type="evidence" value="ECO:0007669"/>
    <property type="project" value="TreeGrafter"/>
</dbReference>
<dbReference type="SUPFAM" id="SSF51735">
    <property type="entry name" value="NAD(P)-binding Rossmann-fold domains"/>
    <property type="match status" value="1"/>
</dbReference>
<dbReference type="Pfam" id="PF13561">
    <property type="entry name" value="adh_short_C2"/>
    <property type="match status" value="1"/>
</dbReference>
<evidence type="ECO:0000256" key="2">
    <source>
        <dbReference type="ARBA" id="ARBA00023002"/>
    </source>
</evidence>
<dbReference type="PANTHER" id="PTHR42760">
    <property type="entry name" value="SHORT-CHAIN DEHYDROGENASES/REDUCTASES FAMILY MEMBER"/>
    <property type="match status" value="1"/>
</dbReference>
<name>A0A0S2W3N5_9FIRM</name>
<evidence type="ECO:0000259" key="3">
    <source>
        <dbReference type="SMART" id="SM00822"/>
    </source>
</evidence>
<dbReference type="InterPro" id="IPR057326">
    <property type="entry name" value="KR_dom"/>
</dbReference>
<evidence type="ECO:0000313" key="4">
    <source>
        <dbReference type="EMBL" id="ALP93842.1"/>
    </source>
</evidence>
<feature type="domain" description="Ketoreductase" evidence="3">
    <location>
        <begin position="6"/>
        <end position="184"/>
    </location>
</feature>
<dbReference type="SMART" id="SM00822">
    <property type="entry name" value="PKS_KR"/>
    <property type="match status" value="1"/>
</dbReference>
<dbReference type="RefSeq" id="WP_058117593.1">
    <property type="nucleotide sequence ID" value="NZ_CP011307.1"/>
</dbReference>
<sequence length="244" mass="26310">MKLKDRVAIISGAAAGIGLATAKLFLEEGAKVAICDISAEKIAQAAQDLSSLGTVRPFVVNIADKQQVTEMVEAVAKEFGRIDILINNAGITKDAQFYKMTDEQFDAVINVNLRGNFLMTKAVVPYMMEQKYGKIVHCASVSAYNGNFGQSNYAASKAAIMGMTRVQAKELGKYGINVNAIAPGSIMTDMYAAVPEEVKQAKLAKIPLRRYGDPRETAQLYAFLASDESSYVTAQTITIDGGFN</sequence>
<dbReference type="InterPro" id="IPR020904">
    <property type="entry name" value="Sc_DH/Rdtase_CS"/>
</dbReference>
<dbReference type="NCBIfam" id="NF009466">
    <property type="entry name" value="PRK12826.1-2"/>
    <property type="match status" value="1"/>
</dbReference>
<dbReference type="Gene3D" id="3.40.50.720">
    <property type="entry name" value="NAD(P)-binding Rossmann-like Domain"/>
    <property type="match status" value="1"/>
</dbReference>
<dbReference type="InterPro" id="IPR036291">
    <property type="entry name" value="NAD(P)-bd_dom_sf"/>
</dbReference>
<dbReference type="NCBIfam" id="NF005559">
    <property type="entry name" value="PRK07231.1"/>
    <property type="match status" value="1"/>
</dbReference>
<organism evidence="4 5">
    <name type="scientific">Intestinimonas butyriciproducens</name>
    <dbReference type="NCBI Taxonomy" id="1297617"/>
    <lineage>
        <taxon>Bacteria</taxon>
        <taxon>Bacillati</taxon>
        <taxon>Bacillota</taxon>
        <taxon>Clostridia</taxon>
        <taxon>Eubacteriales</taxon>
        <taxon>Intestinimonas</taxon>
    </lineage>
</organism>
<dbReference type="EC" id="1.1.1.100" evidence="4"/>
<dbReference type="eggNOG" id="COG1028">
    <property type="taxonomic scope" value="Bacteria"/>
</dbReference>